<dbReference type="InterPro" id="IPR039426">
    <property type="entry name" value="TonB-dep_rcpt-like"/>
</dbReference>
<comment type="subcellular location">
    <subcellularLocation>
        <location evidence="1 11">Cell outer membrane</location>
        <topology evidence="1 11">Multi-pass membrane protein</topology>
    </subcellularLocation>
</comment>
<name>A0AAW8JL72_9GAMM</name>
<gene>
    <name evidence="16" type="ORF">RFH51_10875</name>
</gene>
<dbReference type="PANTHER" id="PTHR30442:SF0">
    <property type="entry name" value="FE(3+) DICITRATE TRANSPORT PROTEIN FECA"/>
    <property type="match status" value="1"/>
</dbReference>
<evidence type="ECO:0000256" key="5">
    <source>
        <dbReference type="ARBA" id="ARBA00022692"/>
    </source>
</evidence>
<evidence type="ECO:0000256" key="7">
    <source>
        <dbReference type="ARBA" id="ARBA00023004"/>
    </source>
</evidence>
<reference evidence="16" key="1">
    <citation type="submission" date="2023-08" db="EMBL/GenBank/DDBJ databases">
        <title>Emergence of clinically-relevant ST2 carbapenem-resistant Acinetobacter baumannii strains in hospital sewages in Zhejiang, East of China.</title>
        <authorList>
            <person name="Kaichao C."/>
            <person name="Zhang R."/>
        </authorList>
    </citation>
    <scope>NUCLEOTIDE SEQUENCE</scope>
    <source>
        <strain evidence="16">M-SY-60</strain>
    </source>
</reference>
<dbReference type="InterPro" id="IPR037066">
    <property type="entry name" value="Plug_dom_sf"/>
</dbReference>
<evidence type="ECO:0000256" key="6">
    <source>
        <dbReference type="ARBA" id="ARBA00022729"/>
    </source>
</evidence>
<keyword evidence="10 11" id="KW-0998">Cell outer membrane</keyword>
<dbReference type="GO" id="GO:0033214">
    <property type="term" value="P:siderophore-iron import into cell"/>
    <property type="evidence" value="ECO:0007669"/>
    <property type="project" value="TreeGrafter"/>
</dbReference>
<evidence type="ECO:0000256" key="9">
    <source>
        <dbReference type="ARBA" id="ARBA00023136"/>
    </source>
</evidence>
<accession>A0AAW8JL72</accession>
<keyword evidence="5 11" id="KW-0812">Transmembrane</keyword>
<organism evidence="16 17">
    <name type="scientific">Acinetobacter gerneri</name>
    <dbReference type="NCBI Taxonomy" id="202952"/>
    <lineage>
        <taxon>Bacteria</taxon>
        <taxon>Pseudomonadati</taxon>
        <taxon>Pseudomonadota</taxon>
        <taxon>Gammaproteobacteria</taxon>
        <taxon>Moraxellales</taxon>
        <taxon>Moraxellaceae</taxon>
        <taxon>Acinetobacter</taxon>
    </lineage>
</organism>
<dbReference type="PANTHER" id="PTHR30442">
    <property type="entry name" value="IRON III DICITRATE TRANSPORT PROTEIN FECA"/>
    <property type="match status" value="1"/>
</dbReference>
<sequence length="1082" mass="122604">MGIYLQREKLDKQKIRYRQKTLSLMIVATLYSTQLFAQNVELNLPSQPLQSSIQQLAKQSGVEIISAGPILNHKIAPAIKGNVSVEYALNTMLKGTNLTVQKQGNVYAIVEKKAENSPATAPQKSVDSSSHDVTAQESDLVQLQPITAFSEVDRDTQGYEDVYNKNFSSVYAGKDLIERFKGTTPSDLFKGMSNVYSGDARNSGALDPNIRGMQGQGRVPVTIDGTEQSLTVWRGYNGANSRSYIDPNLISSIQVVKGSSLNSDIKTGIAGGVSAKTLEVDDIIKPGQSFGAEIKIEGANNTTKERLPLSYAGQDYRDVMDQLGKTGWTNVYEDPLTSIDPKHRSDKNFLSLQDQAYRIALATKQDRFDLLAAYAYRSRGNYFSGKRGISFFEDENIKENNNVMVPNMAKYFHANSEVSNTSNEMESYLLKGTWRPTDDQALQLTYRDSSTTYGEIMPSRIWWYTLDGLPQWPLSKVDTKSYSLEYKINPENSRWLNLKMNLWQTDTDSKTYSSGGFVNTVLGGFDNVYTFCHPNESLLTPSQLENYQKLCKVYTNMYGTDRNPKQSFIIRDTAYTSSQNTRKGASFTNKFGLMDNLNLTVGADITKEKLTTEDEYVNDMTSSQVNFRMLPRAGRRSENQYYFNFDWQPTSWLSLTAGAKSVSYWSFDDFLNNNKNNPDIKGISSYTKEVGKKIVYAVHVDNYTQEMLDDEVRNQLASVNDFHAKNKLGQPNTYKRVVYWTPDEYGKYTAATNPFLNGTIKIDELDLVDRNPSNGVYYDKYRPGIYTSDSNQIVENGEVKKKKDHKNWAPALSATIQLNENNRFYVNYNEAYRLPSLFETTLGFSASQSGYDIKPEHAHNWELAYVYNMADFLKIKQGVADIKIAYFNNKTDDVIERNNRLRFSNVDQQKIAGWELAARYDNGKIFGDLSLVWNKQNKVCDESSGLTANKESMLYPGAAVTCVDYGFQTGYLVNMALPEYQANLTLGTRLFDNKLELGTRIAYFEGFNNPYLNVQDISWFNQPLQWRDTWTVDAYAHYQHNESLSLDLIGTNITNQYYLDPISRTALPAPGRTLKMGLSYKF</sequence>
<feature type="short sequence motif" description="TonB C-terminal box" evidence="12">
    <location>
        <begin position="1065"/>
        <end position="1082"/>
    </location>
</feature>
<dbReference type="SMART" id="SM00965">
    <property type="entry name" value="STN"/>
    <property type="match status" value="1"/>
</dbReference>
<evidence type="ECO:0000256" key="14">
    <source>
        <dbReference type="SAM" id="MobiDB-lite"/>
    </source>
</evidence>
<dbReference type="InterPro" id="IPR036942">
    <property type="entry name" value="Beta-barrel_TonB_sf"/>
</dbReference>
<evidence type="ECO:0000256" key="4">
    <source>
        <dbReference type="ARBA" id="ARBA00022496"/>
    </source>
</evidence>
<evidence type="ECO:0000256" key="3">
    <source>
        <dbReference type="ARBA" id="ARBA00022452"/>
    </source>
</evidence>
<protein>
    <submittedName>
        <fullName evidence="16">TonB-dependent receptor</fullName>
    </submittedName>
</protein>
<evidence type="ECO:0000259" key="15">
    <source>
        <dbReference type="SMART" id="SM00965"/>
    </source>
</evidence>
<dbReference type="GO" id="GO:0009279">
    <property type="term" value="C:cell outer membrane"/>
    <property type="evidence" value="ECO:0007669"/>
    <property type="project" value="UniProtKB-SubCell"/>
</dbReference>
<keyword evidence="8 13" id="KW-0798">TonB box</keyword>
<evidence type="ECO:0000256" key="12">
    <source>
        <dbReference type="PROSITE-ProRule" id="PRU10144"/>
    </source>
</evidence>
<dbReference type="AlphaFoldDB" id="A0AAW8JL72"/>
<keyword evidence="9 11" id="KW-0472">Membrane</keyword>
<evidence type="ECO:0000256" key="8">
    <source>
        <dbReference type="ARBA" id="ARBA00023077"/>
    </source>
</evidence>
<feature type="region of interest" description="Disordered" evidence="14">
    <location>
        <begin position="117"/>
        <end position="137"/>
    </location>
</feature>
<dbReference type="Gene3D" id="2.40.170.20">
    <property type="entry name" value="TonB-dependent receptor, beta-barrel domain"/>
    <property type="match status" value="1"/>
</dbReference>
<keyword evidence="6" id="KW-0732">Signal</keyword>
<keyword evidence="3 11" id="KW-1134">Transmembrane beta strand</keyword>
<dbReference type="EMBL" id="JAVIDA010000013">
    <property type="protein sequence ID" value="MDQ9071960.1"/>
    <property type="molecule type" value="Genomic_DNA"/>
</dbReference>
<dbReference type="InterPro" id="IPR000531">
    <property type="entry name" value="Beta-barrel_TonB"/>
</dbReference>
<comment type="similarity">
    <text evidence="11 13">Belongs to the TonB-dependent receptor family.</text>
</comment>
<evidence type="ECO:0000256" key="13">
    <source>
        <dbReference type="RuleBase" id="RU003357"/>
    </source>
</evidence>
<keyword evidence="16" id="KW-0675">Receptor</keyword>
<dbReference type="RefSeq" id="WP_308956457.1">
    <property type="nucleotide sequence ID" value="NZ_JAVICY010000016.1"/>
</dbReference>
<evidence type="ECO:0000256" key="10">
    <source>
        <dbReference type="ARBA" id="ARBA00023237"/>
    </source>
</evidence>
<evidence type="ECO:0000256" key="2">
    <source>
        <dbReference type="ARBA" id="ARBA00022448"/>
    </source>
</evidence>
<keyword evidence="4" id="KW-0410">Iron transport</keyword>
<dbReference type="Gene3D" id="3.55.50.30">
    <property type="match status" value="1"/>
</dbReference>
<evidence type="ECO:0000256" key="11">
    <source>
        <dbReference type="PROSITE-ProRule" id="PRU01360"/>
    </source>
</evidence>
<feature type="domain" description="Secretin/TonB short N-terminal" evidence="15">
    <location>
        <begin position="62"/>
        <end position="112"/>
    </location>
</feature>
<comment type="caution">
    <text evidence="16">The sequence shown here is derived from an EMBL/GenBank/DDBJ whole genome shotgun (WGS) entry which is preliminary data.</text>
</comment>
<dbReference type="Gene3D" id="2.170.130.10">
    <property type="entry name" value="TonB-dependent receptor, plug domain"/>
    <property type="match status" value="1"/>
</dbReference>
<dbReference type="InterPro" id="IPR010917">
    <property type="entry name" value="TonB_rcpt_CS"/>
</dbReference>
<dbReference type="Pfam" id="PF07715">
    <property type="entry name" value="Plug"/>
    <property type="match status" value="1"/>
</dbReference>
<proteinExistence type="inferred from homology"/>
<dbReference type="PROSITE" id="PS52016">
    <property type="entry name" value="TONB_DEPENDENT_REC_3"/>
    <property type="match status" value="1"/>
</dbReference>
<evidence type="ECO:0000313" key="16">
    <source>
        <dbReference type="EMBL" id="MDQ9071960.1"/>
    </source>
</evidence>
<dbReference type="SUPFAM" id="SSF56935">
    <property type="entry name" value="Porins"/>
    <property type="match status" value="1"/>
</dbReference>
<dbReference type="PROSITE" id="PS01156">
    <property type="entry name" value="TONB_DEPENDENT_REC_2"/>
    <property type="match status" value="1"/>
</dbReference>
<keyword evidence="2 11" id="KW-0813">Transport</keyword>
<keyword evidence="7" id="KW-0408">Iron</keyword>
<evidence type="ECO:0000256" key="1">
    <source>
        <dbReference type="ARBA" id="ARBA00004571"/>
    </source>
</evidence>
<keyword evidence="4" id="KW-0406">Ion transport</keyword>
<dbReference type="Pfam" id="PF00593">
    <property type="entry name" value="TonB_dep_Rec_b-barrel"/>
    <property type="match status" value="1"/>
</dbReference>
<dbReference type="InterPro" id="IPR012910">
    <property type="entry name" value="Plug_dom"/>
</dbReference>
<dbReference type="InterPro" id="IPR011662">
    <property type="entry name" value="Secretin/TonB_short_N"/>
</dbReference>
<evidence type="ECO:0000313" key="17">
    <source>
        <dbReference type="Proteomes" id="UP001243195"/>
    </source>
</evidence>
<dbReference type="Proteomes" id="UP001243195">
    <property type="component" value="Unassembled WGS sequence"/>
</dbReference>